<dbReference type="AlphaFoldDB" id="A0A250X2U8"/>
<reference evidence="3 4" key="1">
    <citation type="submission" date="2017-08" db="EMBL/GenBank/DDBJ databases">
        <title>Acidophilic green algal genome provides insights into adaptation to an acidic environment.</title>
        <authorList>
            <person name="Hirooka S."/>
            <person name="Hirose Y."/>
            <person name="Kanesaki Y."/>
            <person name="Higuchi S."/>
            <person name="Fujiwara T."/>
            <person name="Onuma R."/>
            <person name="Era A."/>
            <person name="Ohbayashi R."/>
            <person name="Uzuka A."/>
            <person name="Nozaki H."/>
            <person name="Yoshikawa H."/>
            <person name="Miyagishima S.Y."/>
        </authorList>
    </citation>
    <scope>NUCLEOTIDE SEQUENCE [LARGE SCALE GENOMIC DNA]</scope>
    <source>
        <strain evidence="3 4">NIES-2499</strain>
    </source>
</reference>
<dbReference type="OrthoDB" id="1735926at2759"/>
<sequence>MISLTSLKPRWTLSNANTSRHHSLCYRHEQKHSFRGIRSCSRHQESEISLINVVSLAESLRLGVPASQENSCSDLQWVPISVMPASLIAVLLHLSQPCLPPAHAILSSPNAQIARTVDAALRRSIPAFNPDVAKVQSSLEDIQYLLRIPQRKPWASMSKSLSEAVTLATEHRSDLLKDLPSDATTTGSDQLDDLVKRMQQLDLAIKTQQPDLAGLRVSQSLKAVANLELLQAPGLPFSIPKDYASLPRLTGRATVELIVEKKDGSLAFIDQVAGGLTKEGRVTVVVDGYSAPITAGNFVANVLDGLYDGRVLQSNYSSMYVAGKVDKPRPPIPLEILPLGQFDPVYRSPLDVQGGELPVLPLSISGAITMAHIPDSDSFLSGDEWFVFKFDKQQAGLSGLAFDEGTFSVFGYVTDGMDTISKLKSGDVIVSAAVIEGKEKLVRSDAAA</sequence>
<dbReference type="Pfam" id="PF00160">
    <property type="entry name" value="Pro_isomerase"/>
    <property type="match status" value="1"/>
</dbReference>
<dbReference type="InterPro" id="IPR023222">
    <property type="entry name" value="PsbQ-like_dom_sf"/>
</dbReference>
<dbReference type="Proteomes" id="UP000232323">
    <property type="component" value="Unassembled WGS sequence"/>
</dbReference>
<dbReference type="InterPro" id="IPR044259">
    <property type="entry name" value="CYP37-like"/>
</dbReference>
<dbReference type="Gene3D" id="1.20.120.290">
    <property type="entry name" value="Oxygen-evolving enhancer protein 3 (PsbQ), four-helix up-down bundle"/>
    <property type="match status" value="1"/>
</dbReference>
<dbReference type="GO" id="GO:0003755">
    <property type="term" value="F:peptidyl-prolyl cis-trans isomerase activity"/>
    <property type="evidence" value="ECO:0007669"/>
    <property type="project" value="InterPro"/>
</dbReference>
<dbReference type="PANTHER" id="PTHR47318">
    <property type="entry name" value="PEPTIDYL-PROLYL CIS-TRANS ISOMERASE CYP37, CHLOROPLASTIC"/>
    <property type="match status" value="1"/>
</dbReference>
<evidence type="ECO:0000313" key="4">
    <source>
        <dbReference type="Proteomes" id="UP000232323"/>
    </source>
</evidence>
<keyword evidence="4" id="KW-1185">Reference proteome</keyword>
<evidence type="ECO:0000313" key="3">
    <source>
        <dbReference type="EMBL" id="GAX77222.1"/>
    </source>
</evidence>
<dbReference type="PANTHER" id="PTHR47318:SF1">
    <property type="entry name" value="PEPTIDYL-PROLYL CIS-TRANS ISOMERASE CYP37, CHLOROPLASTIC"/>
    <property type="match status" value="1"/>
</dbReference>
<dbReference type="InterPro" id="IPR029000">
    <property type="entry name" value="Cyclophilin-like_dom_sf"/>
</dbReference>
<protein>
    <recommendedName>
        <fullName evidence="2">PPIase cyclophilin-type domain-containing protein</fullName>
    </recommendedName>
</protein>
<dbReference type="InterPro" id="IPR048563">
    <property type="entry name" value="CYP38_PsbQ-like"/>
</dbReference>
<evidence type="ECO:0000259" key="2">
    <source>
        <dbReference type="PROSITE" id="PS50072"/>
    </source>
</evidence>
<evidence type="ECO:0000256" key="1">
    <source>
        <dbReference type="ARBA" id="ARBA00023078"/>
    </source>
</evidence>
<dbReference type="SUPFAM" id="SSF101112">
    <property type="entry name" value="Oxygen-evolving enhancer protein 3"/>
    <property type="match status" value="1"/>
</dbReference>
<name>A0A250X2U8_9CHLO</name>
<dbReference type="Gene3D" id="2.40.100.10">
    <property type="entry name" value="Cyclophilin-like"/>
    <property type="match status" value="1"/>
</dbReference>
<dbReference type="PROSITE" id="PS50072">
    <property type="entry name" value="CSA_PPIASE_2"/>
    <property type="match status" value="1"/>
</dbReference>
<dbReference type="STRING" id="1157962.A0A250X2U8"/>
<dbReference type="Pfam" id="PF21329">
    <property type="entry name" value="CYP38_PsbQ-like"/>
    <property type="match status" value="1"/>
</dbReference>
<accession>A0A250X2U8</accession>
<gene>
    <name evidence="3" type="ORF">CEUSTIGMA_g4668.t1</name>
</gene>
<proteinExistence type="predicted"/>
<feature type="domain" description="PPIase cyclophilin-type" evidence="2">
    <location>
        <begin position="280"/>
        <end position="425"/>
    </location>
</feature>
<dbReference type="SUPFAM" id="SSF50891">
    <property type="entry name" value="Cyclophilin-like"/>
    <property type="match status" value="1"/>
</dbReference>
<keyword evidence="1" id="KW-0793">Thylakoid</keyword>
<dbReference type="InterPro" id="IPR002130">
    <property type="entry name" value="Cyclophilin-type_PPIase_dom"/>
</dbReference>
<dbReference type="EMBL" id="BEGY01000023">
    <property type="protein sequence ID" value="GAX77222.1"/>
    <property type="molecule type" value="Genomic_DNA"/>
</dbReference>
<comment type="caution">
    <text evidence="3">The sequence shown here is derived from an EMBL/GenBank/DDBJ whole genome shotgun (WGS) entry which is preliminary data.</text>
</comment>
<organism evidence="3 4">
    <name type="scientific">Chlamydomonas eustigma</name>
    <dbReference type="NCBI Taxonomy" id="1157962"/>
    <lineage>
        <taxon>Eukaryota</taxon>
        <taxon>Viridiplantae</taxon>
        <taxon>Chlorophyta</taxon>
        <taxon>core chlorophytes</taxon>
        <taxon>Chlorophyceae</taxon>
        <taxon>CS clade</taxon>
        <taxon>Chlamydomonadales</taxon>
        <taxon>Chlamydomonadaceae</taxon>
        <taxon>Chlamydomonas</taxon>
    </lineage>
</organism>